<evidence type="ECO:0000313" key="2">
    <source>
        <dbReference type="Proteomes" id="UP000322873"/>
    </source>
</evidence>
<protein>
    <submittedName>
        <fullName evidence="1">Uncharacterized protein</fullName>
    </submittedName>
</protein>
<dbReference type="Proteomes" id="UP000322873">
    <property type="component" value="Unassembled WGS sequence"/>
</dbReference>
<accession>A0A5M9K2B3</accession>
<name>A0A5M9K2B3_MONFR</name>
<reference evidence="1 2" key="1">
    <citation type="submission" date="2019-06" db="EMBL/GenBank/DDBJ databases">
        <title>Genome Sequence of the Brown Rot Fungal Pathogen Monilinia fructicola.</title>
        <authorList>
            <person name="De Miccolis Angelini R.M."/>
            <person name="Landi L."/>
            <person name="Abate D."/>
            <person name="Pollastro S."/>
            <person name="Romanazzi G."/>
            <person name="Faretra F."/>
        </authorList>
    </citation>
    <scope>NUCLEOTIDE SEQUENCE [LARGE SCALE GENOMIC DNA]</scope>
    <source>
        <strain evidence="1 2">Mfrc123</strain>
    </source>
</reference>
<dbReference type="EMBL" id="VICG01000002">
    <property type="protein sequence ID" value="KAA8575671.1"/>
    <property type="molecule type" value="Genomic_DNA"/>
</dbReference>
<keyword evidence="2" id="KW-1185">Reference proteome</keyword>
<proteinExistence type="predicted"/>
<dbReference type="AlphaFoldDB" id="A0A5M9K2B3"/>
<comment type="caution">
    <text evidence="1">The sequence shown here is derived from an EMBL/GenBank/DDBJ whole genome shotgun (WGS) entry which is preliminary data.</text>
</comment>
<sequence>MSASLQRTKDNYLGYIRPLYSFRTCATTCPCVRHSLLKSCQRGQKRLASMQSQQTHDLPPFCSMLQMYARPSQVALSMNLIPKSHMQSRMP</sequence>
<gene>
    <name evidence="1" type="ORF">EYC84_004788</name>
</gene>
<evidence type="ECO:0000313" key="1">
    <source>
        <dbReference type="EMBL" id="KAA8575671.1"/>
    </source>
</evidence>
<organism evidence="1 2">
    <name type="scientific">Monilinia fructicola</name>
    <name type="common">Brown rot fungus</name>
    <name type="synonym">Ciboria fructicola</name>
    <dbReference type="NCBI Taxonomy" id="38448"/>
    <lineage>
        <taxon>Eukaryota</taxon>
        <taxon>Fungi</taxon>
        <taxon>Dikarya</taxon>
        <taxon>Ascomycota</taxon>
        <taxon>Pezizomycotina</taxon>
        <taxon>Leotiomycetes</taxon>
        <taxon>Helotiales</taxon>
        <taxon>Sclerotiniaceae</taxon>
        <taxon>Monilinia</taxon>
    </lineage>
</organism>